<dbReference type="Pfam" id="PF02156">
    <property type="entry name" value="Glyco_hydro_26"/>
    <property type="match status" value="1"/>
</dbReference>
<comment type="similarity">
    <text evidence="1 4">Belongs to the glycosyl hydrolase 26 family.</text>
</comment>
<evidence type="ECO:0000256" key="1">
    <source>
        <dbReference type="ARBA" id="ARBA00007754"/>
    </source>
</evidence>
<feature type="domain" description="GH26" evidence="6">
    <location>
        <begin position="24"/>
        <end position="325"/>
    </location>
</feature>
<proteinExistence type="inferred from homology"/>
<feature type="chain" id="PRO_5040440207" description="GH26 domain-containing protein" evidence="5">
    <location>
        <begin position="19"/>
        <end position="334"/>
    </location>
</feature>
<gene>
    <name evidence="7" type="ORF">Aspvir_003253</name>
</gene>
<dbReference type="AlphaFoldDB" id="A0A9P3F6H9"/>
<dbReference type="GeneID" id="66931235"/>
<evidence type="ECO:0000313" key="7">
    <source>
        <dbReference type="EMBL" id="GIK07587.1"/>
    </source>
</evidence>
<dbReference type="PANTHER" id="PTHR40079:SF6">
    <property type="entry name" value="GH26 DOMAIN-CONTAINING PROTEIN"/>
    <property type="match status" value="1"/>
</dbReference>
<dbReference type="Proteomes" id="UP000710440">
    <property type="component" value="Unassembled WGS sequence"/>
</dbReference>
<keyword evidence="8" id="KW-1185">Reference proteome</keyword>
<feature type="active site" description="Nucleophile" evidence="4">
    <location>
        <position position="259"/>
    </location>
</feature>
<organism evidence="7 8">
    <name type="scientific">Aspergillus viridinutans</name>
    <dbReference type="NCBI Taxonomy" id="75553"/>
    <lineage>
        <taxon>Eukaryota</taxon>
        <taxon>Fungi</taxon>
        <taxon>Dikarya</taxon>
        <taxon>Ascomycota</taxon>
        <taxon>Pezizomycotina</taxon>
        <taxon>Eurotiomycetes</taxon>
        <taxon>Eurotiomycetidae</taxon>
        <taxon>Eurotiales</taxon>
        <taxon>Aspergillaceae</taxon>
        <taxon>Aspergillus</taxon>
        <taxon>Aspergillus subgen. Fumigati</taxon>
    </lineage>
</organism>
<evidence type="ECO:0000256" key="2">
    <source>
        <dbReference type="ARBA" id="ARBA00022801"/>
    </source>
</evidence>
<evidence type="ECO:0000259" key="6">
    <source>
        <dbReference type="PROSITE" id="PS51764"/>
    </source>
</evidence>
<keyword evidence="3 4" id="KW-0326">Glycosidase</keyword>
<dbReference type="PANTHER" id="PTHR40079">
    <property type="entry name" value="MANNAN ENDO-1,4-BETA-MANNOSIDASE E-RELATED"/>
    <property type="match status" value="1"/>
</dbReference>
<dbReference type="InterPro" id="IPR000805">
    <property type="entry name" value="Glyco_hydro_26"/>
</dbReference>
<dbReference type="PROSITE" id="PS51764">
    <property type="entry name" value="GH26"/>
    <property type="match status" value="1"/>
</dbReference>
<dbReference type="InterPro" id="IPR022790">
    <property type="entry name" value="GH26_dom"/>
</dbReference>
<protein>
    <recommendedName>
        <fullName evidence="6">GH26 domain-containing protein</fullName>
    </recommendedName>
</protein>
<evidence type="ECO:0000256" key="5">
    <source>
        <dbReference type="SAM" id="SignalP"/>
    </source>
</evidence>
<dbReference type="RefSeq" id="XP_043130773.1">
    <property type="nucleotide sequence ID" value="XM_043274838.1"/>
</dbReference>
<dbReference type="SUPFAM" id="SSF51445">
    <property type="entry name" value="(Trans)glycosidases"/>
    <property type="match status" value="1"/>
</dbReference>
<dbReference type="EMBL" id="BOPL01000014">
    <property type="protein sequence ID" value="GIK07587.1"/>
    <property type="molecule type" value="Genomic_DNA"/>
</dbReference>
<keyword evidence="5" id="KW-0732">Signal</keyword>
<evidence type="ECO:0000313" key="8">
    <source>
        <dbReference type="Proteomes" id="UP000710440"/>
    </source>
</evidence>
<feature type="active site" description="Proton donor" evidence="4">
    <location>
        <position position="156"/>
    </location>
</feature>
<dbReference type="OrthoDB" id="428177at2759"/>
<sequence length="334" mass="37645">MVAVAAIIVLAFAVSGRASSSLIEVNRRRHSYLLGERFGIKSNSMISYEGVYFGYAPNWSPRVTMAELNEATGQRGATYNVYSQITQENVDSGSYDGNYQYRVDDIISSGAVLIASLMPKVNWEDITPQLCDSIAAYFNETFTSQGLTVWLRYAHEMNYYADPNVEVYPGGRDYDAFKQSWRTLYDATRPNNQIHMFWSPNKDTDTEPAAPWWPGSEYVDIVGMDYYPEADDLPDFGTAYGQFYDTYAKGYGLPFAIAETGTQLNGSAASTEKKEQWLKNVINPAKGFGEYAQWYFSCTWFEYGPPANEIDFYVVYNQTAEVIEKTISNTESGA</sequence>
<dbReference type="GO" id="GO:0016985">
    <property type="term" value="F:mannan endo-1,4-beta-mannosidase activity"/>
    <property type="evidence" value="ECO:0007669"/>
    <property type="project" value="InterPro"/>
</dbReference>
<accession>A0A9P3F6H9</accession>
<dbReference type="InterPro" id="IPR017853">
    <property type="entry name" value="GH"/>
</dbReference>
<dbReference type="Gene3D" id="3.20.20.80">
    <property type="entry name" value="Glycosidases"/>
    <property type="match status" value="1"/>
</dbReference>
<feature type="signal peptide" evidence="5">
    <location>
        <begin position="1"/>
        <end position="18"/>
    </location>
</feature>
<comment type="caution">
    <text evidence="7">The sequence shown here is derived from an EMBL/GenBank/DDBJ whole genome shotgun (WGS) entry which is preliminary data.</text>
</comment>
<name>A0A9P3F6H9_ASPVI</name>
<dbReference type="GO" id="GO:0006080">
    <property type="term" value="P:substituted mannan metabolic process"/>
    <property type="evidence" value="ECO:0007669"/>
    <property type="project" value="InterPro"/>
</dbReference>
<evidence type="ECO:0000256" key="4">
    <source>
        <dbReference type="PROSITE-ProRule" id="PRU01100"/>
    </source>
</evidence>
<evidence type="ECO:0000256" key="3">
    <source>
        <dbReference type="ARBA" id="ARBA00023295"/>
    </source>
</evidence>
<reference evidence="7 8" key="1">
    <citation type="submission" date="2021-02" db="EMBL/GenBank/DDBJ databases">
        <title>Pan-genome distribution and transcriptional activeness of fungal secondary metabolism genes in Aspergillus section Fumigati.</title>
        <authorList>
            <person name="Takahashi H."/>
            <person name="Umemura M."/>
            <person name="Ninomiya A."/>
            <person name="Kusuya Y."/>
            <person name="Urayama S."/>
            <person name="Shimizu M."/>
            <person name="Watanabe A."/>
            <person name="Kamei K."/>
            <person name="Yaguchi T."/>
            <person name="Hagiwara D."/>
        </authorList>
    </citation>
    <scope>NUCLEOTIDE SEQUENCE [LARGE SCALE GENOMIC DNA]</scope>
    <source>
        <strain evidence="7 8">IFM 47045</strain>
    </source>
</reference>
<keyword evidence="2 4" id="KW-0378">Hydrolase</keyword>